<dbReference type="InterPro" id="IPR047057">
    <property type="entry name" value="MerR_fam"/>
</dbReference>
<accession>A0A3R5YST7</accession>
<dbReference type="GO" id="GO:0003700">
    <property type="term" value="F:DNA-binding transcription factor activity"/>
    <property type="evidence" value="ECO:0007669"/>
    <property type="project" value="InterPro"/>
</dbReference>
<evidence type="ECO:0000256" key="2">
    <source>
        <dbReference type="ARBA" id="ARBA00023015"/>
    </source>
</evidence>
<reference evidence="8 9" key="1">
    <citation type="submission" date="2018-08" db="EMBL/GenBank/DDBJ databases">
        <title>A genome reference for cultivated species of the human gut microbiota.</title>
        <authorList>
            <person name="Zou Y."/>
            <person name="Xue W."/>
            <person name="Luo G."/>
        </authorList>
    </citation>
    <scope>NUCLEOTIDE SEQUENCE [LARGE SCALE GENOMIC DNA]</scope>
    <source>
        <strain evidence="8 9">AF22-21</strain>
    </source>
</reference>
<dbReference type="InterPro" id="IPR000551">
    <property type="entry name" value="MerR-type_HTH_dom"/>
</dbReference>
<sequence length="237" mass="27586">MAEKSYSISEAAAMVEVETHVLRYWEEELEIDIRRNEMGHRCYEDRDVKILQRVKILKDKGIQLKAIKDMVHKMYDMLDESKDEKKSVKPVDNGTNDEADKNPDELDRILNEDKLLDIKNIDTIRVNCGDSKYGSGDEGTDSRIVDFKMAQFQNIMDKIVSNSIKNNIKMITQSVSGTVTEDVIKQIDVLIQEKEEQEEARYRRLDTTIRELQQTRQEIAASEAGRKRRGLFRKKNK</sequence>
<dbReference type="EMBL" id="QRVK01000038">
    <property type="protein sequence ID" value="RGS38423.1"/>
    <property type="molecule type" value="Genomic_DNA"/>
</dbReference>
<evidence type="ECO:0000256" key="1">
    <source>
        <dbReference type="ARBA" id="ARBA00022491"/>
    </source>
</evidence>
<gene>
    <name evidence="8" type="ORF">DWX94_11725</name>
</gene>
<organism evidence="8 9">
    <name type="scientific">Coprococcus eutactus</name>
    <dbReference type="NCBI Taxonomy" id="33043"/>
    <lineage>
        <taxon>Bacteria</taxon>
        <taxon>Bacillati</taxon>
        <taxon>Bacillota</taxon>
        <taxon>Clostridia</taxon>
        <taxon>Lachnospirales</taxon>
        <taxon>Lachnospiraceae</taxon>
        <taxon>Coprococcus</taxon>
    </lineage>
</organism>
<evidence type="ECO:0000256" key="3">
    <source>
        <dbReference type="ARBA" id="ARBA00023125"/>
    </source>
</evidence>
<evidence type="ECO:0000256" key="4">
    <source>
        <dbReference type="ARBA" id="ARBA00023163"/>
    </source>
</evidence>
<dbReference type="PANTHER" id="PTHR30204:SF69">
    <property type="entry name" value="MERR-FAMILY TRANSCRIPTIONAL REGULATOR"/>
    <property type="match status" value="1"/>
</dbReference>
<keyword evidence="2" id="KW-0805">Transcription regulation</keyword>
<dbReference type="AlphaFoldDB" id="A0A3R5YST7"/>
<dbReference type="OrthoDB" id="9811174at2"/>
<evidence type="ECO:0000259" key="7">
    <source>
        <dbReference type="PROSITE" id="PS50937"/>
    </source>
</evidence>
<dbReference type="SUPFAM" id="SSF46955">
    <property type="entry name" value="Putative DNA-binding domain"/>
    <property type="match status" value="1"/>
</dbReference>
<evidence type="ECO:0000256" key="5">
    <source>
        <dbReference type="SAM" id="Coils"/>
    </source>
</evidence>
<dbReference type="Pfam" id="PF13411">
    <property type="entry name" value="MerR_1"/>
    <property type="match status" value="1"/>
</dbReference>
<evidence type="ECO:0000313" key="8">
    <source>
        <dbReference type="EMBL" id="RGS38423.1"/>
    </source>
</evidence>
<dbReference type="PANTHER" id="PTHR30204">
    <property type="entry name" value="REDOX-CYCLING DRUG-SENSING TRANSCRIPTIONAL ACTIVATOR SOXR"/>
    <property type="match status" value="1"/>
</dbReference>
<keyword evidence="1" id="KW-0678">Repressor</keyword>
<dbReference type="InterPro" id="IPR009061">
    <property type="entry name" value="DNA-bd_dom_put_sf"/>
</dbReference>
<dbReference type="SMART" id="SM00422">
    <property type="entry name" value="HTH_MERR"/>
    <property type="match status" value="1"/>
</dbReference>
<feature type="domain" description="HTH merR-type" evidence="7">
    <location>
        <begin position="5"/>
        <end position="73"/>
    </location>
</feature>
<name>A0A3R5YST7_9FIRM</name>
<proteinExistence type="predicted"/>
<evidence type="ECO:0000313" key="9">
    <source>
        <dbReference type="Proteomes" id="UP000283295"/>
    </source>
</evidence>
<protein>
    <submittedName>
        <fullName evidence="8">MerR family transcriptional regulator</fullName>
    </submittedName>
</protein>
<dbReference type="Proteomes" id="UP000283295">
    <property type="component" value="Unassembled WGS sequence"/>
</dbReference>
<dbReference type="Gene3D" id="1.10.1660.10">
    <property type="match status" value="1"/>
</dbReference>
<comment type="caution">
    <text evidence="8">The sequence shown here is derived from an EMBL/GenBank/DDBJ whole genome shotgun (WGS) entry which is preliminary data.</text>
</comment>
<keyword evidence="5" id="KW-0175">Coiled coil</keyword>
<dbReference type="GO" id="GO:0003677">
    <property type="term" value="F:DNA binding"/>
    <property type="evidence" value="ECO:0007669"/>
    <property type="project" value="UniProtKB-KW"/>
</dbReference>
<evidence type="ECO:0000256" key="6">
    <source>
        <dbReference type="SAM" id="MobiDB-lite"/>
    </source>
</evidence>
<keyword evidence="4" id="KW-0804">Transcription</keyword>
<dbReference type="PROSITE" id="PS50937">
    <property type="entry name" value="HTH_MERR_2"/>
    <property type="match status" value="1"/>
</dbReference>
<keyword evidence="3" id="KW-0238">DNA-binding</keyword>
<feature type="region of interest" description="Disordered" evidence="6">
    <location>
        <begin position="82"/>
        <end position="103"/>
    </location>
</feature>
<feature type="coiled-coil region" evidence="5">
    <location>
        <begin position="180"/>
        <end position="215"/>
    </location>
</feature>